<reference evidence="3 4" key="2">
    <citation type="submission" date="2018-11" db="EMBL/GenBank/DDBJ databases">
        <authorList>
            <consortium name="Pathogen Informatics"/>
        </authorList>
    </citation>
    <scope>NUCLEOTIDE SEQUENCE [LARGE SCALE GENOMIC DNA]</scope>
</reference>
<dbReference type="PANTHER" id="PTHR22091">
    <property type="entry name" value="COILED-COIL DOMAIN-CONTAINING PROTEIN 77"/>
    <property type="match status" value="1"/>
</dbReference>
<dbReference type="STRING" id="6216.A0A0R3SRT0"/>
<dbReference type="InterPro" id="IPR037696">
    <property type="entry name" value="CCDC77"/>
</dbReference>
<dbReference type="GO" id="GO:0005813">
    <property type="term" value="C:centrosome"/>
    <property type="evidence" value="ECO:0007669"/>
    <property type="project" value="TreeGrafter"/>
</dbReference>
<protein>
    <submittedName>
        <fullName evidence="5">DUF4201 domain-containing protein</fullName>
    </submittedName>
</protein>
<evidence type="ECO:0000313" key="5">
    <source>
        <dbReference type="WBParaSite" id="HDID_0000791501-mRNA-1"/>
    </source>
</evidence>
<proteinExistence type="predicted"/>
<organism evidence="5">
    <name type="scientific">Hymenolepis diminuta</name>
    <name type="common">Rat tapeworm</name>
    <dbReference type="NCBI Taxonomy" id="6216"/>
    <lineage>
        <taxon>Eukaryota</taxon>
        <taxon>Metazoa</taxon>
        <taxon>Spiralia</taxon>
        <taxon>Lophotrochozoa</taxon>
        <taxon>Platyhelminthes</taxon>
        <taxon>Cestoda</taxon>
        <taxon>Eucestoda</taxon>
        <taxon>Cyclophyllidea</taxon>
        <taxon>Hymenolepididae</taxon>
        <taxon>Hymenolepis</taxon>
    </lineage>
</organism>
<dbReference type="Proteomes" id="UP000274504">
    <property type="component" value="Unassembled WGS sequence"/>
</dbReference>
<evidence type="ECO:0000256" key="1">
    <source>
        <dbReference type="SAM" id="Coils"/>
    </source>
</evidence>
<feature type="region of interest" description="Disordered" evidence="2">
    <location>
        <begin position="1"/>
        <end position="36"/>
    </location>
</feature>
<evidence type="ECO:0000313" key="3">
    <source>
        <dbReference type="EMBL" id="VDL60231.1"/>
    </source>
</evidence>
<dbReference type="PANTHER" id="PTHR22091:SF1">
    <property type="entry name" value="COILED-COIL DOMAIN-CONTAINING PROTEIN 77"/>
    <property type="match status" value="1"/>
</dbReference>
<sequence>MSSIESYDGSSHRVHSAYESRPLPNSPQSDDLLSREPPSNEVLEFYRRKVAILTADSKYFQKQLNDISDIIVHQHSLRLQLQEKEDAIMDLKYQISKLETDLHAERNHVLRLYAENDRLKLREIDDRKAIEQLKRLADMSFVASSPFHGAGHCHSSGTNCRCDPLKDYNDEDVTKLRSEKVEQDLDNVQRSLFALRKQFAEQTTASEKRIQSLIADQERRIQDEGERAEMYRTREIELLDQLKRSQLMLQEMASEYLHLRLKHRLSQKTWIAEKEELIGCINLGIPEAKFDSFRKKFSTSQSKSDPLPSLFKSDLFDELNYDKLEGSRKREWELRRTIEELEVRFDQQHKLSNRYRDQVLQIQEANLQIREECSRSSNIYTNKIKQLKERNQLYTKRYEDLERRRKYEIEGYQTDITLLKRKLSETEAKLRQVVQAAETDSKKLIKDQNPWKVIKSSADTPGSKFLVEELWKLKDLVVALNTATT</sequence>
<accession>A0A0R3SRT0</accession>
<evidence type="ECO:0000313" key="4">
    <source>
        <dbReference type="Proteomes" id="UP000274504"/>
    </source>
</evidence>
<dbReference type="AlphaFoldDB" id="A0A0R3SRT0"/>
<gene>
    <name evidence="3" type="ORF">HDID_LOCUS7913</name>
</gene>
<feature type="coiled-coil region" evidence="1">
    <location>
        <begin position="377"/>
        <end position="436"/>
    </location>
</feature>
<dbReference type="EMBL" id="UYSG01010997">
    <property type="protein sequence ID" value="VDL60231.1"/>
    <property type="molecule type" value="Genomic_DNA"/>
</dbReference>
<keyword evidence="1" id="KW-0175">Coiled coil</keyword>
<dbReference type="OrthoDB" id="191169at2759"/>
<reference evidence="5" key="1">
    <citation type="submission" date="2017-02" db="UniProtKB">
        <authorList>
            <consortium name="WormBaseParasite"/>
        </authorList>
    </citation>
    <scope>IDENTIFICATION</scope>
</reference>
<evidence type="ECO:0000256" key="2">
    <source>
        <dbReference type="SAM" id="MobiDB-lite"/>
    </source>
</evidence>
<dbReference type="WBParaSite" id="HDID_0000791501-mRNA-1">
    <property type="protein sequence ID" value="HDID_0000791501-mRNA-1"/>
    <property type="gene ID" value="HDID_0000791501"/>
</dbReference>
<name>A0A0R3SRT0_HYMDI</name>